<dbReference type="RefSeq" id="WP_047121426.1">
    <property type="nucleotide sequence ID" value="NZ_AZSD01000173.1"/>
</dbReference>
<dbReference type="EMBL" id="LN831790">
    <property type="protein sequence ID" value="CQR59576.1"/>
    <property type="molecule type" value="Genomic_DNA"/>
</dbReference>
<sequence length="78" mass="8596">MSTTHGLLHGDHRWIGREVEDTASGRRGILRAIAPEGGNPRPVAWLWPKGGGTEWTTDPAALANPAPLTPDDYRREER</sequence>
<evidence type="ECO:0000313" key="2">
    <source>
        <dbReference type="EMBL" id="CQR59576.1"/>
    </source>
</evidence>
<reference evidence="2 3" key="1">
    <citation type="submission" date="2015-02" db="EMBL/GenBank/DDBJ databases">
        <authorList>
            <person name="Gomez-Escribano P.J."/>
        </authorList>
    </citation>
    <scope>NUCLEOTIDE SEQUENCE [LARGE SCALE GENOMIC DNA]</scope>
    <source>
        <strain evidence="3">C34 (DSM 42122 / NRRL B-24963)</strain>
    </source>
</reference>
<dbReference type="Proteomes" id="UP000035016">
    <property type="component" value="Chromosome Chromosome"/>
</dbReference>
<dbReference type="AlphaFoldDB" id="A0A0F7VRW3"/>
<protein>
    <submittedName>
        <fullName evidence="2">Uncharacterized protein</fullName>
    </submittedName>
</protein>
<name>A0A0F7VRW3_STRLW</name>
<gene>
    <name evidence="2" type="primary">sle_01140</name>
</gene>
<dbReference type="KEGG" id="sle:sle_01140"/>
<organism evidence="2 3">
    <name type="scientific">Streptomyces leeuwenhoekii</name>
    <dbReference type="NCBI Taxonomy" id="1437453"/>
    <lineage>
        <taxon>Bacteria</taxon>
        <taxon>Bacillati</taxon>
        <taxon>Actinomycetota</taxon>
        <taxon>Actinomycetes</taxon>
        <taxon>Kitasatosporales</taxon>
        <taxon>Streptomycetaceae</taxon>
        <taxon>Streptomyces</taxon>
    </lineage>
</organism>
<accession>A0A0F7VRW3</accession>
<evidence type="ECO:0000313" key="3">
    <source>
        <dbReference type="Proteomes" id="UP000035016"/>
    </source>
</evidence>
<feature type="compositionally biased region" description="Low complexity" evidence="1">
    <location>
        <begin position="56"/>
        <end position="70"/>
    </location>
</feature>
<evidence type="ECO:0000256" key="1">
    <source>
        <dbReference type="SAM" id="MobiDB-lite"/>
    </source>
</evidence>
<feature type="region of interest" description="Disordered" evidence="1">
    <location>
        <begin position="48"/>
        <end position="78"/>
    </location>
</feature>
<proteinExistence type="predicted"/>